<evidence type="ECO:0000256" key="4">
    <source>
        <dbReference type="ARBA" id="ARBA00012560"/>
    </source>
</evidence>
<dbReference type="PANTHER" id="PTHR32518:SF3">
    <property type="entry name" value="4-ALPHA-GLUCANOTRANSFERASE"/>
    <property type="match status" value="1"/>
</dbReference>
<comment type="catalytic activity">
    <reaction evidence="1">
        <text>Transfers a segment of a (1-&gt;4)-alpha-D-glucan to a new position in an acceptor, which may be glucose or a (1-&gt;4)-alpha-D-glucan.</text>
        <dbReference type="EC" id="2.4.1.25"/>
    </reaction>
</comment>
<dbReference type="EC" id="2.4.1.25" evidence="4"/>
<proteinExistence type="inferred from homology"/>
<dbReference type="PANTHER" id="PTHR32518">
    <property type="match status" value="1"/>
</dbReference>
<dbReference type="SMART" id="SM01065">
    <property type="entry name" value="CBM_2"/>
    <property type="match status" value="1"/>
</dbReference>
<keyword evidence="8 13" id="KW-0808">Transferase</keyword>
<dbReference type="PROSITE" id="PS51166">
    <property type="entry name" value="CBM20"/>
    <property type="match status" value="1"/>
</dbReference>
<dbReference type="Pfam" id="PF00686">
    <property type="entry name" value="CBM_20"/>
    <property type="match status" value="1"/>
</dbReference>
<evidence type="ECO:0000256" key="5">
    <source>
        <dbReference type="ARBA" id="ARBA00020295"/>
    </source>
</evidence>
<name>B3JNX2_9BACT</name>
<gene>
    <name evidence="13" type="ORF">BACCOP_03639</name>
</gene>
<reference evidence="13 14" key="1">
    <citation type="submission" date="2008-04" db="EMBL/GenBank/DDBJ databases">
        <title>Draft genome sequence of Bacteroides coprocola (DSM 17136).</title>
        <authorList>
            <person name="Sudarsanam P."/>
            <person name="Ley R."/>
            <person name="Guruge J."/>
            <person name="Turnbaugh P.J."/>
            <person name="Mahowald M."/>
            <person name="Liep D."/>
            <person name="Gordon J."/>
        </authorList>
    </citation>
    <scope>NUCLEOTIDE SEQUENCE [LARGE SCALE GENOMIC DNA]</scope>
    <source>
        <strain evidence="13 14">DSM 17136</strain>
    </source>
</reference>
<evidence type="ECO:0000256" key="9">
    <source>
        <dbReference type="ARBA" id="ARBA00023277"/>
    </source>
</evidence>
<evidence type="ECO:0000256" key="6">
    <source>
        <dbReference type="ARBA" id="ARBA00022490"/>
    </source>
</evidence>
<keyword evidence="6" id="KW-0963">Cytoplasm</keyword>
<dbReference type="EMBL" id="ABIY02000119">
    <property type="protein sequence ID" value="EDU99348.1"/>
    <property type="molecule type" value="Genomic_DNA"/>
</dbReference>
<dbReference type="STRING" id="470145.BACCOP_03639"/>
<dbReference type="SUPFAM" id="SSF51445">
    <property type="entry name" value="(Trans)glycosidases"/>
    <property type="match status" value="1"/>
</dbReference>
<comment type="similarity">
    <text evidence="3">Belongs to the disproportionating enzyme family.</text>
</comment>
<evidence type="ECO:0000256" key="1">
    <source>
        <dbReference type="ARBA" id="ARBA00000439"/>
    </source>
</evidence>
<dbReference type="GO" id="GO:0004134">
    <property type="term" value="F:4-alpha-glucanotransferase activity"/>
    <property type="evidence" value="ECO:0007669"/>
    <property type="project" value="UniProtKB-EC"/>
</dbReference>
<feature type="domain" description="CBM20" evidence="12">
    <location>
        <begin position="135"/>
        <end position="249"/>
    </location>
</feature>
<keyword evidence="7" id="KW-0328">Glycosyltransferase</keyword>
<dbReference type="InterPro" id="IPR003385">
    <property type="entry name" value="Glyco_hydro_77"/>
</dbReference>
<protein>
    <recommendedName>
        <fullName evidence="5">4-alpha-glucanotransferase</fullName>
        <ecNumber evidence="4">2.4.1.25</ecNumber>
    </recommendedName>
    <alternativeName>
        <fullName evidence="10">Amylomaltase</fullName>
    </alternativeName>
    <alternativeName>
        <fullName evidence="11">Disproportionating enzyme</fullName>
    </alternativeName>
</protein>
<dbReference type="eggNOG" id="COG1640">
    <property type="taxonomic scope" value="Bacteria"/>
</dbReference>
<evidence type="ECO:0000256" key="11">
    <source>
        <dbReference type="ARBA" id="ARBA00031501"/>
    </source>
</evidence>
<reference evidence="13 14" key="2">
    <citation type="submission" date="2008-04" db="EMBL/GenBank/DDBJ databases">
        <authorList>
            <person name="Fulton L."/>
            <person name="Clifton S."/>
            <person name="Fulton B."/>
            <person name="Xu J."/>
            <person name="Minx P."/>
            <person name="Pepin K.H."/>
            <person name="Johnson M."/>
            <person name="Thiruvilangam P."/>
            <person name="Bhonagiri V."/>
            <person name="Nash W.E."/>
            <person name="Mardis E.R."/>
            <person name="Wilson R.K."/>
        </authorList>
    </citation>
    <scope>NUCLEOTIDE SEQUENCE [LARGE SCALE GENOMIC DNA]</scope>
    <source>
        <strain evidence="13 14">DSM 17136</strain>
    </source>
</reference>
<evidence type="ECO:0000256" key="2">
    <source>
        <dbReference type="ARBA" id="ARBA00004496"/>
    </source>
</evidence>
<dbReference type="Proteomes" id="UP000003146">
    <property type="component" value="Unassembled WGS sequence"/>
</dbReference>
<dbReference type="Gene3D" id="3.20.20.80">
    <property type="entry name" value="Glycosidases"/>
    <property type="match status" value="2"/>
</dbReference>
<comment type="subcellular location">
    <subcellularLocation>
        <location evidence="2">Cytoplasm</location>
    </subcellularLocation>
</comment>
<dbReference type="GO" id="GO:0005975">
    <property type="term" value="P:carbohydrate metabolic process"/>
    <property type="evidence" value="ECO:0007669"/>
    <property type="project" value="InterPro"/>
</dbReference>
<dbReference type="SUPFAM" id="SSF49452">
    <property type="entry name" value="Starch-binding domain-like"/>
    <property type="match status" value="2"/>
</dbReference>
<organism evidence="13 14">
    <name type="scientific">Phocaeicola coprocola DSM 17136</name>
    <dbReference type="NCBI Taxonomy" id="470145"/>
    <lineage>
        <taxon>Bacteria</taxon>
        <taxon>Pseudomonadati</taxon>
        <taxon>Bacteroidota</taxon>
        <taxon>Bacteroidia</taxon>
        <taxon>Bacteroidales</taxon>
        <taxon>Bacteroidaceae</taxon>
        <taxon>Phocaeicola</taxon>
    </lineage>
</organism>
<accession>B3JNX2</accession>
<evidence type="ECO:0000256" key="10">
    <source>
        <dbReference type="ARBA" id="ARBA00031423"/>
    </source>
</evidence>
<dbReference type="GO" id="GO:0005737">
    <property type="term" value="C:cytoplasm"/>
    <property type="evidence" value="ECO:0007669"/>
    <property type="project" value="UniProtKB-SubCell"/>
</dbReference>
<sequence length="916" mass="107987">MFIFEKTIKLILRNKMKLIFRIQYRTLWGEEVRIIFDEDENQSVALSTRDGVEWQGSCDYQLSPCDAPLTYRYAIYRDNSCTRKELGAISHIIYPGNAQQSCYIIDDCWRDLPENNYRYSSAFNGKYTPVSPVRLNDNVGSCITFRALCPGLSSKEQSLGLIGSCNALGNWEYCRPIRMREVRPNVWQLTVDASSLKFPFEYKFVAVSNKTGAVVAWETRNNRIFHTQPLQRGETYFPPETEVFFNTRSLRVAGCAIPVFSLRSEASFGVGDFGDLKTFITWASATKQKVVQILPINDTTMTDTWMDSYPYNSISIYAFHPMYIDLRQLPALQNEKASQMFEEQRIRLNSLPQVDYEEVNKQKRSYLRMLFEQESENILTSESFEAFFRDNKEWLIPYAAYSYLRDLNHTSDFNNWGEYSRYDKEQIQELCNPDSTAYSKIAFYYFLQYELHVQLLATSDYARSKGVIIKGDIPIGISRTSVEAWVEPYYFNMNGQAGAPPDAFSTNGQNWGMPTYNWDVMAKDNYSWWQKRFRKMAEYFTAYRIDHILGFFRIWEIPYHSVHGLLGQFVPSLPMSKEEIQSFGLAFSKETMTRPFINDYILNTVFGEHSEEVKETFVKRLHHDIYVMRPEFDTQRKVEAYFADKPDAESQDIKEKLYALISDVLFIPDRDNPEMYHPRIAVQNDYIFKQLREQDQEAFNHLYNHYYYQRHNEFWYHEAMKKLPVLTQATSMLVCGEDLGMVPDCVPWVMNQLQILSLEIQRMPKSPAHEFGQVHEYPFQSVCTIGTHDMSTFRGWWEEDKELTERFYHQELGHWGNVPEHAPEWLCEEVIRQHLESPSMLCILTWQDWTSMDSTLRNPDINIERINVPADPRHYWRWRMHITLEELMKQDEFNEYIRSMIEESGRSVSEQTEEAE</sequence>
<evidence type="ECO:0000313" key="14">
    <source>
        <dbReference type="Proteomes" id="UP000003146"/>
    </source>
</evidence>
<dbReference type="InterPro" id="IPR017853">
    <property type="entry name" value="GH"/>
</dbReference>
<dbReference type="InterPro" id="IPR013784">
    <property type="entry name" value="Carb-bd-like_fold"/>
</dbReference>
<comment type="caution">
    <text evidence="13">The sequence shown here is derived from an EMBL/GenBank/DDBJ whole genome shotgun (WGS) entry which is preliminary data.</text>
</comment>
<evidence type="ECO:0000256" key="8">
    <source>
        <dbReference type="ARBA" id="ARBA00022679"/>
    </source>
</evidence>
<dbReference type="HOGENOM" id="CLU_014132_0_0_10"/>
<dbReference type="GO" id="GO:2001070">
    <property type="term" value="F:starch binding"/>
    <property type="evidence" value="ECO:0007669"/>
    <property type="project" value="InterPro"/>
</dbReference>
<dbReference type="AlphaFoldDB" id="B3JNX2"/>
<evidence type="ECO:0000256" key="3">
    <source>
        <dbReference type="ARBA" id="ARBA00005684"/>
    </source>
</evidence>
<dbReference type="InterPro" id="IPR013783">
    <property type="entry name" value="Ig-like_fold"/>
</dbReference>
<dbReference type="InterPro" id="IPR002044">
    <property type="entry name" value="CBM20"/>
</dbReference>
<evidence type="ECO:0000256" key="7">
    <source>
        <dbReference type="ARBA" id="ARBA00022676"/>
    </source>
</evidence>
<dbReference type="Gene3D" id="2.60.40.10">
    <property type="entry name" value="Immunoglobulins"/>
    <property type="match status" value="1"/>
</dbReference>
<dbReference type="Pfam" id="PF02446">
    <property type="entry name" value="Glyco_hydro_77"/>
    <property type="match status" value="1"/>
</dbReference>
<evidence type="ECO:0000313" key="13">
    <source>
        <dbReference type="EMBL" id="EDU99348.1"/>
    </source>
</evidence>
<evidence type="ECO:0000259" key="12">
    <source>
        <dbReference type="PROSITE" id="PS51166"/>
    </source>
</evidence>
<keyword evidence="9" id="KW-0119">Carbohydrate metabolism</keyword>